<name>Q67LH0_SYMTH</name>
<dbReference type="STRING" id="292459.STH2491"/>
<gene>
    <name evidence="3" type="ordered locus">STH2491</name>
</gene>
<evidence type="ECO:0000313" key="3">
    <source>
        <dbReference type="EMBL" id="BAD41476.1"/>
    </source>
</evidence>
<accession>Q67LH0</accession>
<dbReference type="Pfam" id="PF13556">
    <property type="entry name" value="HTH_30"/>
    <property type="match status" value="1"/>
</dbReference>
<feature type="domain" description="Putative sugar diacid recognition" evidence="1">
    <location>
        <begin position="28"/>
        <end position="160"/>
    </location>
</feature>
<dbReference type="KEGG" id="sth:STH2491"/>
<dbReference type="InterPro" id="IPR051448">
    <property type="entry name" value="CdaR-like_regulators"/>
</dbReference>
<organism evidence="3 4">
    <name type="scientific">Symbiobacterium thermophilum (strain DSM 24528 / JCM 14929 / IAM 14863 / T)</name>
    <dbReference type="NCBI Taxonomy" id="292459"/>
    <lineage>
        <taxon>Bacteria</taxon>
        <taxon>Bacillati</taxon>
        <taxon>Bacillota</taxon>
        <taxon>Clostridia</taxon>
        <taxon>Eubacteriales</taxon>
        <taxon>Symbiobacteriaceae</taxon>
        <taxon>Symbiobacterium</taxon>
    </lineage>
</organism>
<reference evidence="3 4" key="1">
    <citation type="journal article" date="2004" name="Nucleic Acids Res.">
        <title>Genome sequence of Symbiobacterium thermophilum, an uncultivable bacterium that depends on microbial commensalism.</title>
        <authorList>
            <person name="Ueda K."/>
            <person name="Yamashita A."/>
            <person name="Ishikawa J."/>
            <person name="Shimada M."/>
            <person name="Watsuji T."/>
            <person name="Morimura K."/>
            <person name="Ikeda H."/>
            <person name="Hattori M."/>
            <person name="Beppu T."/>
        </authorList>
    </citation>
    <scope>NUCLEOTIDE SEQUENCE [LARGE SCALE GENOMIC DNA]</scope>
    <source>
        <strain evidence="4">T / IAM 14863</strain>
    </source>
</reference>
<evidence type="ECO:0000259" key="1">
    <source>
        <dbReference type="Pfam" id="PF05651"/>
    </source>
</evidence>
<evidence type="ECO:0000313" key="4">
    <source>
        <dbReference type="Proteomes" id="UP000000417"/>
    </source>
</evidence>
<dbReference type="Gene3D" id="1.10.10.2840">
    <property type="entry name" value="PucR C-terminal helix-turn-helix domain"/>
    <property type="match status" value="1"/>
</dbReference>
<proteinExistence type="predicted"/>
<dbReference type="eggNOG" id="COG3835">
    <property type="taxonomic scope" value="Bacteria"/>
</dbReference>
<protein>
    <recommendedName>
        <fullName evidence="5">Carbohydrate diacid regulator</fullName>
    </recommendedName>
</protein>
<feature type="domain" description="PucR C-terminal helix-turn-helix" evidence="2">
    <location>
        <begin position="334"/>
        <end position="391"/>
    </location>
</feature>
<dbReference type="InterPro" id="IPR025736">
    <property type="entry name" value="PucR_C-HTH_dom"/>
</dbReference>
<dbReference type="PANTHER" id="PTHR33744">
    <property type="entry name" value="CARBOHYDRATE DIACID REGULATOR"/>
    <property type="match status" value="1"/>
</dbReference>
<dbReference type="InterPro" id="IPR008599">
    <property type="entry name" value="Diacid_rec"/>
</dbReference>
<dbReference type="EMBL" id="AP006840">
    <property type="protein sequence ID" value="BAD41476.1"/>
    <property type="molecule type" value="Genomic_DNA"/>
</dbReference>
<keyword evidence="4" id="KW-1185">Reference proteome</keyword>
<dbReference type="AlphaFoldDB" id="Q67LH0"/>
<evidence type="ECO:0000259" key="2">
    <source>
        <dbReference type="Pfam" id="PF13556"/>
    </source>
</evidence>
<evidence type="ECO:0008006" key="5">
    <source>
        <dbReference type="Google" id="ProtNLM"/>
    </source>
</evidence>
<dbReference type="Proteomes" id="UP000000417">
    <property type="component" value="Chromosome"/>
</dbReference>
<dbReference type="PANTHER" id="PTHR33744:SF15">
    <property type="entry name" value="CARBOHYDRATE DIACID REGULATOR"/>
    <property type="match status" value="1"/>
</dbReference>
<sequence length="405" mass="43975">MPVALPAAGSQAGRRALPRWWEGITLRITSELAQPIADRAVTILQRNVNIMDEDGVIVASGDPTRIGSFHQAAAQVIRTNRRLDIYPGDEERWVGVRPGVNLPIQVDGRTVGVVGITGPPDQVGPFGELIREMVSLALMQRRAEELERVRLMARESFLRTLLTSKGPIGERMVQDAPLYDLSPDSAYQVLLCQGPRGTDGLSRIWAESEWLAQRLQRGGTDRITFAGPWNGLGVVIATDPPRDLSAVLLEALPKGFAVAGGLIGRGLVGLRRSYETALQSFAAGRLHGNPVALSAYRLRLSRLLTTLPPSEVAEFVAGMLGGLPAADSREGRLLRETVLAYAEEGLNSTGAADRLGIHRHTLVHRLGAIAERSGTDPRSWEGLLSLYLAIQLERLFGQSVEYGLQ</sequence>
<dbReference type="HOGENOM" id="CLU_043769_1_1_9"/>
<dbReference type="Pfam" id="PF05651">
    <property type="entry name" value="Diacid_rec"/>
    <property type="match status" value="1"/>
</dbReference>
<dbReference type="InterPro" id="IPR042070">
    <property type="entry name" value="PucR_C-HTH_sf"/>
</dbReference>